<comment type="caution">
    <text evidence="2">The sequence shown here is derived from an EMBL/GenBank/DDBJ whole genome shotgun (WGS) entry which is preliminary data.</text>
</comment>
<gene>
    <name evidence="2" type="ORF">THAOC_19490</name>
</gene>
<dbReference type="AlphaFoldDB" id="K0S4Q1"/>
<name>K0S4Q1_THAOC</name>
<sequence length="170" mass="18510">APLVRRRHSGHSRVGRARRVRVRVELQQGGAEAVLPGPEPVPPLVRPEALPQARGAAREPPQREGRGRRVRVPAGHERGDEEPQDRPAAEEADGRRPNERGLERGRGGSGAYVPQGNQRGVRHISGRPHAVRVASAVVRSPPGLPGLRRREGLRVRARAEGHTVQTLLEA</sequence>
<accession>K0S4Q1</accession>
<dbReference type="Proteomes" id="UP000266841">
    <property type="component" value="Unassembled WGS sequence"/>
</dbReference>
<feature type="region of interest" description="Disordered" evidence="1">
    <location>
        <begin position="1"/>
        <end position="126"/>
    </location>
</feature>
<evidence type="ECO:0000313" key="3">
    <source>
        <dbReference type="Proteomes" id="UP000266841"/>
    </source>
</evidence>
<feature type="compositionally biased region" description="Basic and acidic residues" evidence="1">
    <location>
        <begin position="56"/>
        <end position="67"/>
    </location>
</feature>
<organism evidence="2 3">
    <name type="scientific">Thalassiosira oceanica</name>
    <name type="common">Marine diatom</name>
    <dbReference type="NCBI Taxonomy" id="159749"/>
    <lineage>
        <taxon>Eukaryota</taxon>
        <taxon>Sar</taxon>
        <taxon>Stramenopiles</taxon>
        <taxon>Ochrophyta</taxon>
        <taxon>Bacillariophyta</taxon>
        <taxon>Coscinodiscophyceae</taxon>
        <taxon>Thalassiosirophycidae</taxon>
        <taxon>Thalassiosirales</taxon>
        <taxon>Thalassiosiraceae</taxon>
        <taxon>Thalassiosira</taxon>
    </lineage>
</organism>
<evidence type="ECO:0000313" key="2">
    <source>
        <dbReference type="EMBL" id="EJK60205.1"/>
    </source>
</evidence>
<dbReference type="EMBL" id="AGNL01021394">
    <property type="protein sequence ID" value="EJK60205.1"/>
    <property type="molecule type" value="Genomic_DNA"/>
</dbReference>
<feature type="non-terminal residue" evidence="2">
    <location>
        <position position="1"/>
    </location>
</feature>
<protein>
    <submittedName>
        <fullName evidence="2">Uncharacterized protein</fullName>
    </submittedName>
</protein>
<feature type="compositionally biased region" description="Basic and acidic residues" evidence="1">
    <location>
        <begin position="74"/>
        <end position="106"/>
    </location>
</feature>
<reference evidence="2 3" key="1">
    <citation type="journal article" date="2012" name="Genome Biol.">
        <title>Genome and low-iron response of an oceanic diatom adapted to chronic iron limitation.</title>
        <authorList>
            <person name="Lommer M."/>
            <person name="Specht M."/>
            <person name="Roy A.S."/>
            <person name="Kraemer L."/>
            <person name="Andreson R."/>
            <person name="Gutowska M.A."/>
            <person name="Wolf J."/>
            <person name="Bergner S.V."/>
            <person name="Schilhabel M.B."/>
            <person name="Klostermeier U.C."/>
            <person name="Beiko R.G."/>
            <person name="Rosenstiel P."/>
            <person name="Hippler M."/>
            <person name="Laroche J."/>
        </authorList>
    </citation>
    <scope>NUCLEOTIDE SEQUENCE [LARGE SCALE GENOMIC DNA]</scope>
    <source>
        <strain evidence="2 3">CCMP1005</strain>
    </source>
</reference>
<keyword evidence="3" id="KW-1185">Reference proteome</keyword>
<evidence type="ECO:0000256" key="1">
    <source>
        <dbReference type="SAM" id="MobiDB-lite"/>
    </source>
</evidence>
<feature type="compositionally biased region" description="Basic residues" evidence="1">
    <location>
        <begin position="1"/>
        <end position="21"/>
    </location>
</feature>
<proteinExistence type="predicted"/>